<dbReference type="Gene3D" id="3.40.50.12500">
    <property type="match status" value="1"/>
</dbReference>
<accession>A0A316GDT3</accession>
<reference evidence="2 3" key="1">
    <citation type="submission" date="2018-05" db="EMBL/GenBank/DDBJ databases">
        <title>Genomic Encyclopedia of Type Strains, Phase IV (KMG-IV): sequencing the most valuable type-strain genomes for metagenomic binning, comparative biology and taxonomic classification.</title>
        <authorList>
            <person name="Goeker M."/>
        </authorList>
    </citation>
    <scope>NUCLEOTIDE SEQUENCE [LARGE SCALE GENOMIC DNA]</scope>
    <source>
        <strain evidence="2 3">DSM 16097</strain>
    </source>
</reference>
<gene>
    <name evidence="2" type="ORF">C7455_10991</name>
</gene>
<proteinExistence type="inferred from homology"/>
<dbReference type="GO" id="GO:0047661">
    <property type="term" value="F:amino-acid racemase activity"/>
    <property type="evidence" value="ECO:0007669"/>
    <property type="project" value="InterPro"/>
</dbReference>
<dbReference type="InterPro" id="IPR015942">
    <property type="entry name" value="Asp/Glu/hydantoin_racemase"/>
</dbReference>
<evidence type="ECO:0000256" key="1">
    <source>
        <dbReference type="ARBA" id="ARBA00038414"/>
    </source>
</evidence>
<protein>
    <submittedName>
        <fullName evidence="2">Asp/Glu/hydantoin racemase</fullName>
    </submittedName>
</protein>
<organism evidence="2 3">
    <name type="scientific">Roseicyclus mahoneyensis</name>
    <dbReference type="NCBI Taxonomy" id="164332"/>
    <lineage>
        <taxon>Bacteria</taxon>
        <taxon>Pseudomonadati</taxon>
        <taxon>Pseudomonadota</taxon>
        <taxon>Alphaproteobacteria</taxon>
        <taxon>Rhodobacterales</taxon>
        <taxon>Roseobacteraceae</taxon>
        <taxon>Roseicyclus</taxon>
    </lineage>
</organism>
<dbReference type="AlphaFoldDB" id="A0A316GDT3"/>
<dbReference type="Proteomes" id="UP000245708">
    <property type="component" value="Unassembled WGS sequence"/>
</dbReference>
<sequence>MRLLIVNPNTSPGVTARINAAAQAVAHPGDRFTTVPAAFGPSLIVTEEDGRAAVAGVLAAIAQQEGDFDGIVLASFGDTGAPEVRAAHAHLPVIGIAEAAFAEVRRRGGPFAIVTFAPEVAAPLHHKSHEHGVLDQLVGIVSPPGPLRHDPADVADTLGLAILDLCRACAVDGAQSVVLGGGPLAGLAHRLQDRCPIPIIDGTQAAVRQLRDACGT</sequence>
<dbReference type="InterPro" id="IPR052186">
    <property type="entry name" value="Hydantoin_racemase-like"/>
</dbReference>
<keyword evidence="3" id="KW-1185">Reference proteome</keyword>
<comment type="similarity">
    <text evidence="1">Belongs to the HyuE racemase family.</text>
</comment>
<dbReference type="PANTHER" id="PTHR28047:SF5">
    <property type="entry name" value="PROTEIN DCG1"/>
    <property type="match status" value="1"/>
</dbReference>
<evidence type="ECO:0000313" key="3">
    <source>
        <dbReference type="Proteomes" id="UP000245708"/>
    </source>
</evidence>
<evidence type="ECO:0000313" key="2">
    <source>
        <dbReference type="EMBL" id="PWK59169.1"/>
    </source>
</evidence>
<dbReference type="Pfam" id="PF01177">
    <property type="entry name" value="Asp_Glu_race"/>
    <property type="match status" value="1"/>
</dbReference>
<dbReference type="InterPro" id="IPR053714">
    <property type="entry name" value="Iso_Racemase_Enz_sf"/>
</dbReference>
<dbReference type="EMBL" id="QGGW01000009">
    <property type="protein sequence ID" value="PWK59169.1"/>
    <property type="molecule type" value="Genomic_DNA"/>
</dbReference>
<dbReference type="PANTHER" id="PTHR28047">
    <property type="entry name" value="PROTEIN DCG1"/>
    <property type="match status" value="1"/>
</dbReference>
<comment type="caution">
    <text evidence="2">The sequence shown here is derived from an EMBL/GenBank/DDBJ whole genome shotgun (WGS) entry which is preliminary data.</text>
</comment>
<name>A0A316GDT3_9RHOB</name>